<comment type="caution">
    <text evidence="2">The sequence shown here is derived from an EMBL/GenBank/DDBJ whole genome shotgun (WGS) entry which is preliminary data.</text>
</comment>
<evidence type="ECO:0000313" key="3">
    <source>
        <dbReference type="Proteomes" id="UP000823775"/>
    </source>
</evidence>
<name>A0ABS8SFZ8_DATST</name>
<feature type="compositionally biased region" description="Polar residues" evidence="1">
    <location>
        <begin position="12"/>
        <end position="21"/>
    </location>
</feature>
<dbReference type="EMBL" id="JACEIK010000474">
    <property type="protein sequence ID" value="MCD7457735.1"/>
    <property type="molecule type" value="Genomic_DNA"/>
</dbReference>
<dbReference type="Proteomes" id="UP000823775">
    <property type="component" value="Unassembled WGS sequence"/>
</dbReference>
<gene>
    <name evidence="2" type="ORF">HAX54_036008</name>
</gene>
<accession>A0ABS8SFZ8</accession>
<protein>
    <submittedName>
        <fullName evidence="2">Uncharacterized protein</fullName>
    </submittedName>
</protein>
<sequence>MENNKEERVANFTESSTNQGLQLRDDIDISKGGQSEKEKVPQSSDLHGEMKNREDTDPHATNAGKGKDNRDAKLQVGNVVNTSQQITKEAGIS</sequence>
<keyword evidence="3" id="KW-1185">Reference proteome</keyword>
<feature type="compositionally biased region" description="Polar residues" evidence="1">
    <location>
        <begin position="78"/>
        <end position="87"/>
    </location>
</feature>
<proteinExistence type="predicted"/>
<evidence type="ECO:0000313" key="2">
    <source>
        <dbReference type="EMBL" id="MCD7457735.1"/>
    </source>
</evidence>
<organism evidence="2 3">
    <name type="scientific">Datura stramonium</name>
    <name type="common">Jimsonweed</name>
    <name type="synonym">Common thornapple</name>
    <dbReference type="NCBI Taxonomy" id="4076"/>
    <lineage>
        <taxon>Eukaryota</taxon>
        <taxon>Viridiplantae</taxon>
        <taxon>Streptophyta</taxon>
        <taxon>Embryophyta</taxon>
        <taxon>Tracheophyta</taxon>
        <taxon>Spermatophyta</taxon>
        <taxon>Magnoliopsida</taxon>
        <taxon>eudicotyledons</taxon>
        <taxon>Gunneridae</taxon>
        <taxon>Pentapetalae</taxon>
        <taxon>asterids</taxon>
        <taxon>lamiids</taxon>
        <taxon>Solanales</taxon>
        <taxon>Solanaceae</taxon>
        <taxon>Solanoideae</taxon>
        <taxon>Datureae</taxon>
        <taxon>Datura</taxon>
    </lineage>
</organism>
<feature type="region of interest" description="Disordered" evidence="1">
    <location>
        <begin position="1"/>
        <end position="93"/>
    </location>
</feature>
<feature type="compositionally biased region" description="Basic and acidic residues" evidence="1">
    <location>
        <begin position="23"/>
        <end position="58"/>
    </location>
</feature>
<reference evidence="2 3" key="1">
    <citation type="journal article" date="2021" name="BMC Genomics">
        <title>Datura genome reveals duplications of psychoactive alkaloid biosynthetic genes and high mutation rate following tissue culture.</title>
        <authorList>
            <person name="Rajewski A."/>
            <person name="Carter-House D."/>
            <person name="Stajich J."/>
            <person name="Litt A."/>
        </authorList>
    </citation>
    <scope>NUCLEOTIDE SEQUENCE [LARGE SCALE GENOMIC DNA]</scope>
    <source>
        <strain evidence="2">AR-01</strain>
    </source>
</reference>
<evidence type="ECO:0000256" key="1">
    <source>
        <dbReference type="SAM" id="MobiDB-lite"/>
    </source>
</evidence>